<accession>A0A8J0T4P9</accession>
<evidence type="ECO:0000313" key="12">
    <source>
        <dbReference type="Xenbase" id="XB-GENE-29089803"/>
    </source>
</evidence>
<gene>
    <name evidence="11 12" type="primary">LOC105947923</name>
</gene>
<keyword evidence="3 6" id="KW-0547">Nucleotide-binding</keyword>
<evidence type="ECO:0000256" key="4">
    <source>
        <dbReference type="ARBA" id="ARBA00022777"/>
    </source>
</evidence>
<dbReference type="SUPFAM" id="SSF56112">
    <property type="entry name" value="Protein kinase-like (PK-like)"/>
    <property type="match status" value="1"/>
</dbReference>
<dbReference type="AGR" id="Xenbase:XB-GENE-29089803"/>
<dbReference type="OrthoDB" id="6482350at2759"/>
<dbReference type="OMA" id="CPEEIQG"/>
<evidence type="ECO:0000259" key="8">
    <source>
        <dbReference type="PROSITE" id="PS50011"/>
    </source>
</evidence>
<keyword evidence="1" id="KW-0723">Serine/threonine-protein kinase</keyword>
<dbReference type="AlphaFoldDB" id="A0A8J0T4P9"/>
<dbReference type="InterPro" id="IPR017441">
    <property type="entry name" value="Protein_kinase_ATP_BS"/>
</dbReference>
<evidence type="ECO:0000313" key="10">
    <source>
        <dbReference type="Proteomes" id="UP000008143"/>
    </source>
</evidence>
<dbReference type="GO" id="GO:0005524">
    <property type="term" value="F:ATP binding"/>
    <property type="evidence" value="ECO:0007669"/>
    <property type="project" value="UniProtKB-UniRule"/>
</dbReference>
<organism evidence="10 11">
    <name type="scientific">Xenopus tropicalis</name>
    <name type="common">Western clawed frog</name>
    <name type="synonym">Silurana tropicalis</name>
    <dbReference type="NCBI Taxonomy" id="8364"/>
    <lineage>
        <taxon>Eukaryota</taxon>
        <taxon>Metazoa</taxon>
        <taxon>Chordata</taxon>
        <taxon>Craniata</taxon>
        <taxon>Vertebrata</taxon>
        <taxon>Euteleostomi</taxon>
        <taxon>Amphibia</taxon>
        <taxon>Batrachia</taxon>
        <taxon>Anura</taxon>
        <taxon>Pipoidea</taxon>
        <taxon>Pipidae</taxon>
        <taxon>Xenopodinae</taxon>
        <taxon>Xenopus</taxon>
        <taxon>Silurana</taxon>
    </lineage>
</organism>
<dbReference type="GO" id="GO:0035556">
    <property type="term" value="P:intracellular signal transduction"/>
    <property type="evidence" value="ECO:0000318"/>
    <property type="project" value="GO_Central"/>
</dbReference>
<feature type="domain" description="AGC-kinase C-terminal" evidence="9">
    <location>
        <begin position="414"/>
        <end position="471"/>
    </location>
</feature>
<dbReference type="FunFam" id="3.30.200.20:FF:000103">
    <property type="entry name" value="Protein kinase C"/>
    <property type="match status" value="1"/>
</dbReference>
<feature type="compositionally biased region" description="Basic and acidic residues" evidence="7">
    <location>
        <begin position="75"/>
        <end position="85"/>
    </location>
</feature>
<reference evidence="11" key="1">
    <citation type="submission" date="2025-08" db="UniProtKB">
        <authorList>
            <consortium name="RefSeq"/>
        </authorList>
    </citation>
    <scope>IDENTIFICATION</scope>
    <source>
        <strain evidence="11">Nigerian</strain>
        <tissue evidence="11">Liver and blood</tissue>
    </source>
</reference>
<dbReference type="InterPro" id="IPR011009">
    <property type="entry name" value="Kinase-like_dom_sf"/>
</dbReference>
<feature type="region of interest" description="Disordered" evidence="7">
    <location>
        <begin position="50"/>
        <end position="165"/>
    </location>
</feature>
<dbReference type="Xenbase" id="XB-GENE-29089803">
    <property type="gene designation" value="LOC105947923"/>
</dbReference>
<dbReference type="Gene3D" id="3.30.200.20">
    <property type="entry name" value="Phosphorylase Kinase, domain 1"/>
    <property type="match status" value="1"/>
</dbReference>
<dbReference type="RefSeq" id="XP_017950975.2">
    <property type="nucleotide sequence ID" value="XM_018095486.2"/>
</dbReference>
<sequence>MCSRKINRNNSKINMDLGSSKRMENGFRARVFAVFRNIKRKIVSVFALPAQEESEEPNVRASIEHQRTGYPRKRKLEESSSEERYIKRRRTQSDAVTPSEKGATSAELHLQAENNLQEDRHQASWPLTKRAKKRKRSADEDSLVKYGKRLKGEESPNESGPSESATVSLNRFDFYKFLGAGSFGKVYLAKDKITGKWVAVKMIKKEYADEENVMSERRILELAQDCAFLTHAYAAFQTEDAIYFVMEYVSGGTLEDLLIEKGPLDINSTRILAAEIVCGLKFLHSRGIVHRDLKPENIMRDSAGHMRIADFGLAVEGMFEGQRIKSCAGTRDYMAPEVKSYKEYETSVDYWSLGVIIHEMLTEEKPKFSWWAEKFKCPESFSPETKDFMEKLLCRDPDTRQEFVRCIKDHPFFTSIDWVALEAGEIEPPFIPPPMEEQLKHCEEEFPAKSSVTPGQERSLTGLSFVCQEWQ</sequence>
<dbReference type="GeneID" id="105947923"/>
<evidence type="ECO:0000259" key="9">
    <source>
        <dbReference type="PROSITE" id="PS51285"/>
    </source>
</evidence>
<dbReference type="Pfam" id="PF00069">
    <property type="entry name" value="Pkinase"/>
    <property type="match status" value="1"/>
</dbReference>
<evidence type="ECO:0000256" key="3">
    <source>
        <dbReference type="ARBA" id="ARBA00022741"/>
    </source>
</evidence>
<feature type="domain" description="Protein kinase" evidence="8">
    <location>
        <begin position="172"/>
        <end position="413"/>
    </location>
</feature>
<proteinExistence type="predicted"/>
<dbReference type="PANTHER" id="PTHR24351">
    <property type="entry name" value="RIBOSOMAL PROTEIN S6 KINASE"/>
    <property type="match status" value="1"/>
</dbReference>
<dbReference type="InterPro" id="IPR000961">
    <property type="entry name" value="AGC-kinase_C"/>
</dbReference>
<dbReference type="Gene3D" id="1.10.510.10">
    <property type="entry name" value="Transferase(Phosphotransferase) domain 1"/>
    <property type="match status" value="1"/>
</dbReference>
<keyword evidence="2" id="KW-0808">Transferase</keyword>
<dbReference type="PROSITE" id="PS50011">
    <property type="entry name" value="PROTEIN_KINASE_DOM"/>
    <property type="match status" value="1"/>
</dbReference>
<dbReference type="KEGG" id="xtr:105947923"/>
<name>A0A8J0T4P9_XENTR</name>
<protein>
    <submittedName>
        <fullName evidence="11">Protein kinase C delta type</fullName>
    </submittedName>
</protein>
<evidence type="ECO:0000256" key="1">
    <source>
        <dbReference type="ARBA" id="ARBA00022527"/>
    </source>
</evidence>
<dbReference type="PROSITE" id="PS51285">
    <property type="entry name" value="AGC_KINASE_CTER"/>
    <property type="match status" value="1"/>
</dbReference>
<dbReference type="PROSITE" id="PS00107">
    <property type="entry name" value="PROTEIN_KINASE_ATP"/>
    <property type="match status" value="1"/>
</dbReference>
<keyword evidence="10" id="KW-1185">Reference proteome</keyword>
<dbReference type="InterPro" id="IPR000719">
    <property type="entry name" value="Prot_kinase_dom"/>
</dbReference>
<evidence type="ECO:0000313" key="11">
    <source>
        <dbReference type="RefSeq" id="XP_017950975.2"/>
    </source>
</evidence>
<feature type="binding site" evidence="6">
    <location>
        <position position="205"/>
    </location>
    <ligand>
        <name>ATP</name>
        <dbReference type="ChEBI" id="CHEBI:30616"/>
    </ligand>
</feature>
<evidence type="ECO:0000256" key="7">
    <source>
        <dbReference type="SAM" id="MobiDB-lite"/>
    </source>
</evidence>
<dbReference type="InterPro" id="IPR045270">
    <property type="entry name" value="STKc_AGC"/>
</dbReference>
<dbReference type="GO" id="GO:0004674">
    <property type="term" value="F:protein serine/threonine kinase activity"/>
    <property type="evidence" value="ECO:0000318"/>
    <property type="project" value="GO_Central"/>
</dbReference>
<dbReference type="CDD" id="cd05123">
    <property type="entry name" value="STKc_AGC"/>
    <property type="match status" value="1"/>
</dbReference>
<dbReference type="Proteomes" id="UP000008143">
    <property type="component" value="Chromosome 7"/>
</dbReference>
<evidence type="ECO:0000256" key="6">
    <source>
        <dbReference type="PROSITE-ProRule" id="PRU10141"/>
    </source>
</evidence>
<evidence type="ECO:0000256" key="5">
    <source>
        <dbReference type="ARBA" id="ARBA00022840"/>
    </source>
</evidence>
<dbReference type="SMART" id="SM00220">
    <property type="entry name" value="S_TKc"/>
    <property type="match status" value="1"/>
</dbReference>
<keyword evidence="4 11" id="KW-0418">Kinase</keyword>
<keyword evidence="5 6" id="KW-0067">ATP-binding</keyword>
<evidence type="ECO:0000256" key="2">
    <source>
        <dbReference type="ARBA" id="ARBA00022679"/>
    </source>
</evidence>